<keyword evidence="4" id="KW-0808">Transferase</keyword>
<evidence type="ECO:0000259" key="9">
    <source>
        <dbReference type="PROSITE" id="PS51332"/>
    </source>
</evidence>
<dbReference type="GO" id="GO:0005829">
    <property type="term" value="C:cytosol"/>
    <property type="evidence" value="ECO:0007669"/>
    <property type="project" value="TreeGrafter"/>
</dbReference>
<dbReference type="EMBL" id="JACJJG010000022">
    <property type="protein sequence ID" value="MBM6673425.1"/>
    <property type="molecule type" value="Genomic_DNA"/>
</dbReference>
<evidence type="ECO:0000313" key="11">
    <source>
        <dbReference type="EMBL" id="MBM6673425.1"/>
    </source>
</evidence>
<dbReference type="GO" id="GO:0008705">
    <property type="term" value="F:methionine synthase activity"/>
    <property type="evidence" value="ECO:0007669"/>
    <property type="project" value="TreeGrafter"/>
</dbReference>
<dbReference type="AlphaFoldDB" id="A0A938WUE5"/>
<reference evidence="11" key="1">
    <citation type="submission" date="2020-08" db="EMBL/GenBank/DDBJ databases">
        <authorList>
            <person name="Cejkova D."/>
            <person name="Kubasova T."/>
            <person name="Jahodarova E."/>
            <person name="Rychlik I."/>
        </authorList>
    </citation>
    <scope>NUCLEOTIDE SEQUENCE</scope>
    <source>
        <strain evidence="11">An824</strain>
    </source>
</reference>
<dbReference type="PANTHER" id="PTHR45833">
    <property type="entry name" value="METHIONINE SYNTHASE"/>
    <property type="match status" value="1"/>
</dbReference>
<comment type="similarity">
    <text evidence="1">Belongs to the vitamin-B12 dependent methionine synthase family.</text>
</comment>
<feature type="compositionally biased region" description="Basic and acidic residues" evidence="8">
    <location>
        <begin position="60"/>
        <end position="73"/>
    </location>
</feature>
<dbReference type="FunFam" id="3.40.50.280:FF:000003">
    <property type="entry name" value="Dimethylamine methyltransferase corrinoid protein"/>
    <property type="match status" value="1"/>
</dbReference>
<evidence type="ECO:0000313" key="12">
    <source>
        <dbReference type="Proteomes" id="UP000706891"/>
    </source>
</evidence>
<protein>
    <submittedName>
        <fullName evidence="11">Cobalamin B12-binding domain-containing protein</fullName>
    </submittedName>
</protein>
<keyword evidence="7" id="KW-0170">Cobalt</keyword>
<feature type="domain" description="B12-binding" evidence="9">
    <location>
        <begin position="207"/>
        <end position="330"/>
    </location>
</feature>
<evidence type="ECO:0000256" key="6">
    <source>
        <dbReference type="ARBA" id="ARBA00022723"/>
    </source>
</evidence>
<dbReference type="InterPro" id="IPR036724">
    <property type="entry name" value="Cobalamin-bd_sf"/>
</dbReference>
<dbReference type="SUPFAM" id="SSF52242">
    <property type="entry name" value="Cobalamin (vitamin B12)-binding domain"/>
    <property type="match status" value="1"/>
</dbReference>
<dbReference type="PROSITE" id="PS51337">
    <property type="entry name" value="B12_BINDING_NTER"/>
    <property type="match status" value="1"/>
</dbReference>
<comment type="similarity">
    <text evidence="2">Belongs to the methylamine corrinoid protein family.</text>
</comment>
<evidence type="ECO:0000256" key="8">
    <source>
        <dbReference type="SAM" id="MobiDB-lite"/>
    </source>
</evidence>
<accession>A0A938WUE5</accession>
<keyword evidence="3" id="KW-0489">Methyltransferase</keyword>
<dbReference type="Gene3D" id="3.20.20.330">
    <property type="entry name" value="Homocysteine-binding-like domain"/>
    <property type="match status" value="1"/>
</dbReference>
<reference evidence="11" key="2">
    <citation type="journal article" date="2021" name="Sci. Rep.">
        <title>The distribution of antibiotic resistance genes in chicken gut microbiota commensals.</title>
        <authorList>
            <person name="Juricova H."/>
            <person name="Matiasovicova J."/>
            <person name="Kubasova T."/>
            <person name="Cejkova D."/>
            <person name="Rychlik I."/>
        </authorList>
    </citation>
    <scope>NUCLEOTIDE SEQUENCE</scope>
    <source>
        <strain evidence="11">An824</strain>
    </source>
</reference>
<dbReference type="InterPro" id="IPR036589">
    <property type="entry name" value="HCY_dom_sf"/>
</dbReference>
<dbReference type="PANTHER" id="PTHR45833:SF1">
    <property type="entry name" value="METHIONINE SYNTHASE"/>
    <property type="match status" value="1"/>
</dbReference>
<dbReference type="InterPro" id="IPR003726">
    <property type="entry name" value="HCY_dom"/>
</dbReference>
<evidence type="ECO:0000256" key="4">
    <source>
        <dbReference type="ARBA" id="ARBA00022679"/>
    </source>
</evidence>
<dbReference type="Gene3D" id="3.40.50.280">
    <property type="entry name" value="Cobalamin-binding domain"/>
    <property type="match status" value="1"/>
</dbReference>
<dbReference type="GO" id="GO:0031419">
    <property type="term" value="F:cobalamin binding"/>
    <property type="evidence" value="ECO:0007669"/>
    <property type="project" value="InterPro"/>
</dbReference>
<keyword evidence="5" id="KW-0949">S-adenosyl-L-methionine</keyword>
<dbReference type="Pfam" id="PF02310">
    <property type="entry name" value="B12-binding"/>
    <property type="match status" value="1"/>
</dbReference>
<dbReference type="GO" id="GO:0046872">
    <property type="term" value="F:metal ion binding"/>
    <property type="evidence" value="ECO:0007669"/>
    <property type="project" value="UniProtKB-KW"/>
</dbReference>
<evidence type="ECO:0000256" key="2">
    <source>
        <dbReference type="ARBA" id="ARBA00010854"/>
    </source>
</evidence>
<sequence length="330" mass="34920">MTPEMTQAAMWSIAERHVTDIIGGCCGTTDAHIRRLAEMVEPIKGLRLSTHSIYKQTSRQVDELTSRRADKDSAAQQSDSQGVAKGHLSPSERPSFTGQKTVNDTAKDGLSQNGGQTPAPSSADAIFDAILKGKADQCVEATRAALAEGAAPQDIINGQMIRAMGEVGQRFQDGKAFVPQLLMAGRAMKAALELLKPMLAGSASTTIGRVVIGTVKGDLHDIGKNLVASMLEGSGFEVDNIGIDVPSDKFVEAVKSYHADILCMSALLTTTMTYMKDVIRAIEDAGLRDKVKIMVGGAPVSQAFAEEIGADGYSDNANEAVKVAKILLGK</sequence>
<keyword evidence="12" id="KW-1185">Reference proteome</keyword>
<dbReference type="CDD" id="cd02070">
    <property type="entry name" value="corrinoid_protein_B12-BD"/>
    <property type="match status" value="1"/>
</dbReference>
<comment type="caution">
    <text evidence="11">The sequence shown here is derived from an EMBL/GenBank/DDBJ whole genome shotgun (WGS) entry which is preliminary data.</text>
</comment>
<dbReference type="Proteomes" id="UP000706891">
    <property type="component" value="Unassembled WGS sequence"/>
</dbReference>
<name>A0A938WUE5_9BACT</name>
<dbReference type="GO" id="GO:0050667">
    <property type="term" value="P:homocysteine metabolic process"/>
    <property type="evidence" value="ECO:0007669"/>
    <property type="project" value="TreeGrafter"/>
</dbReference>
<dbReference type="PROSITE" id="PS51332">
    <property type="entry name" value="B12_BINDING"/>
    <property type="match status" value="1"/>
</dbReference>
<dbReference type="GO" id="GO:0046653">
    <property type="term" value="P:tetrahydrofolate metabolic process"/>
    <property type="evidence" value="ECO:0007669"/>
    <property type="project" value="TreeGrafter"/>
</dbReference>
<dbReference type="SUPFAM" id="SSF82282">
    <property type="entry name" value="Homocysteine S-methyltransferase"/>
    <property type="match status" value="1"/>
</dbReference>
<dbReference type="Pfam" id="PF02574">
    <property type="entry name" value="S-methyl_trans"/>
    <property type="match status" value="1"/>
</dbReference>
<dbReference type="SUPFAM" id="SSF47644">
    <property type="entry name" value="Methionine synthase domain"/>
    <property type="match status" value="1"/>
</dbReference>
<evidence type="ECO:0000259" key="10">
    <source>
        <dbReference type="PROSITE" id="PS51337"/>
    </source>
</evidence>
<dbReference type="InterPro" id="IPR003759">
    <property type="entry name" value="Cbl-bd_cap"/>
</dbReference>
<dbReference type="InterPro" id="IPR050554">
    <property type="entry name" value="Met_Synthase/Corrinoid"/>
</dbReference>
<dbReference type="GO" id="GO:0032259">
    <property type="term" value="P:methylation"/>
    <property type="evidence" value="ECO:0007669"/>
    <property type="project" value="UniProtKB-KW"/>
</dbReference>
<evidence type="ECO:0000256" key="3">
    <source>
        <dbReference type="ARBA" id="ARBA00022603"/>
    </source>
</evidence>
<organism evidence="11 12">
    <name type="scientific">Marseilla massiliensis</name>
    <dbReference type="NCBI Taxonomy" id="1841864"/>
    <lineage>
        <taxon>Bacteria</taxon>
        <taxon>Pseudomonadati</taxon>
        <taxon>Bacteroidota</taxon>
        <taxon>Bacteroidia</taxon>
        <taxon>Bacteroidales</taxon>
        <taxon>Prevotellaceae</taxon>
        <taxon>Marseilla</taxon>
    </lineage>
</organism>
<feature type="region of interest" description="Disordered" evidence="8">
    <location>
        <begin position="56"/>
        <end position="122"/>
    </location>
</feature>
<gene>
    <name evidence="11" type="ORF">H6A34_06005</name>
</gene>
<feature type="compositionally biased region" description="Polar residues" evidence="8">
    <location>
        <begin position="92"/>
        <end position="120"/>
    </location>
</feature>
<dbReference type="SMART" id="SM01018">
    <property type="entry name" value="B12-binding_2"/>
    <property type="match status" value="1"/>
</dbReference>
<evidence type="ECO:0000256" key="7">
    <source>
        <dbReference type="ARBA" id="ARBA00023285"/>
    </source>
</evidence>
<feature type="domain" description="B12-binding N-terminal" evidence="10">
    <location>
        <begin position="113"/>
        <end position="207"/>
    </location>
</feature>
<dbReference type="Gene3D" id="1.10.1240.10">
    <property type="entry name" value="Methionine synthase domain"/>
    <property type="match status" value="1"/>
</dbReference>
<keyword evidence="6" id="KW-0479">Metal-binding</keyword>
<proteinExistence type="inferred from homology"/>
<dbReference type="InterPro" id="IPR036594">
    <property type="entry name" value="Meth_synthase_dom"/>
</dbReference>
<evidence type="ECO:0000256" key="1">
    <source>
        <dbReference type="ARBA" id="ARBA00010398"/>
    </source>
</evidence>
<dbReference type="Pfam" id="PF02607">
    <property type="entry name" value="B12-binding_2"/>
    <property type="match status" value="1"/>
</dbReference>
<evidence type="ECO:0000256" key="5">
    <source>
        <dbReference type="ARBA" id="ARBA00022691"/>
    </source>
</evidence>
<dbReference type="InterPro" id="IPR006158">
    <property type="entry name" value="Cobalamin-bd"/>
</dbReference>